<feature type="transmembrane region" description="Helical" evidence="6">
    <location>
        <begin position="159"/>
        <end position="179"/>
    </location>
</feature>
<dbReference type="InterPro" id="IPR050638">
    <property type="entry name" value="AA-Vitamin_Transporters"/>
</dbReference>
<keyword evidence="4 6" id="KW-1133">Transmembrane helix</keyword>
<comment type="caution">
    <text evidence="8">The sequence shown here is derived from an EMBL/GenBank/DDBJ whole genome shotgun (WGS) entry which is preliminary data.</text>
</comment>
<dbReference type="Pfam" id="PF00892">
    <property type="entry name" value="EamA"/>
    <property type="match status" value="1"/>
</dbReference>
<feature type="transmembrane region" description="Helical" evidence="6">
    <location>
        <begin position="255"/>
        <end position="272"/>
    </location>
</feature>
<feature type="transmembrane region" description="Helical" evidence="6">
    <location>
        <begin position="222"/>
        <end position="243"/>
    </location>
</feature>
<name>A0A0J8GTM0_9ALTE</name>
<comment type="subcellular location">
    <subcellularLocation>
        <location evidence="1">Cell membrane</location>
        <topology evidence="1">Multi-pass membrane protein</topology>
    </subcellularLocation>
</comment>
<dbReference type="EMBL" id="LAZL01000034">
    <property type="protein sequence ID" value="KMT64033.1"/>
    <property type="molecule type" value="Genomic_DNA"/>
</dbReference>
<dbReference type="STRING" id="1513271.XM47_16520"/>
<feature type="transmembrane region" description="Helical" evidence="6">
    <location>
        <begin position="97"/>
        <end position="118"/>
    </location>
</feature>
<dbReference type="SUPFAM" id="SSF103481">
    <property type="entry name" value="Multidrug resistance efflux transporter EmrE"/>
    <property type="match status" value="2"/>
</dbReference>
<feature type="transmembrane region" description="Helical" evidence="6">
    <location>
        <begin position="12"/>
        <end position="29"/>
    </location>
</feature>
<feature type="domain" description="EamA" evidence="7">
    <location>
        <begin position="11"/>
        <end position="141"/>
    </location>
</feature>
<organism evidence="8 9">
    <name type="scientific">Catenovulum maritimum</name>
    <dbReference type="NCBI Taxonomy" id="1513271"/>
    <lineage>
        <taxon>Bacteria</taxon>
        <taxon>Pseudomonadati</taxon>
        <taxon>Pseudomonadota</taxon>
        <taxon>Gammaproteobacteria</taxon>
        <taxon>Alteromonadales</taxon>
        <taxon>Alteromonadaceae</taxon>
        <taxon>Catenovulum</taxon>
    </lineage>
</organism>
<evidence type="ECO:0000256" key="2">
    <source>
        <dbReference type="ARBA" id="ARBA00022475"/>
    </source>
</evidence>
<evidence type="ECO:0000313" key="8">
    <source>
        <dbReference type="EMBL" id="KMT64033.1"/>
    </source>
</evidence>
<evidence type="ECO:0000313" key="9">
    <source>
        <dbReference type="Proteomes" id="UP000037600"/>
    </source>
</evidence>
<evidence type="ECO:0000256" key="1">
    <source>
        <dbReference type="ARBA" id="ARBA00004651"/>
    </source>
</evidence>
<evidence type="ECO:0000259" key="7">
    <source>
        <dbReference type="Pfam" id="PF00892"/>
    </source>
</evidence>
<dbReference type="PANTHER" id="PTHR32322">
    <property type="entry name" value="INNER MEMBRANE TRANSPORTER"/>
    <property type="match status" value="1"/>
</dbReference>
<evidence type="ECO:0000256" key="5">
    <source>
        <dbReference type="ARBA" id="ARBA00023136"/>
    </source>
</evidence>
<keyword evidence="9" id="KW-1185">Reference proteome</keyword>
<proteinExistence type="predicted"/>
<feature type="transmembrane region" description="Helical" evidence="6">
    <location>
        <begin position="191"/>
        <end position="210"/>
    </location>
</feature>
<keyword evidence="2" id="KW-1003">Cell membrane</keyword>
<dbReference type="InterPro" id="IPR000620">
    <property type="entry name" value="EamA_dom"/>
</dbReference>
<gene>
    <name evidence="8" type="ORF">XM47_16520</name>
</gene>
<keyword evidence="5 6" id="KW-0472">Membrane</keyword>
<feature type="transmembrane region" description="Helical" evidence="6">
    <location>
        <begin position="125"/>
        <end position="147"/>
    </location>
</feature>
<dbReference type="InterPro" id="IPR037185">
    <property type="entry name" value="EmrE-like"/>
</dbReference>
<evidence type="ECO:0000256" key="6">
    <source>
        <dbReference type="SAM" id="Phobius"/>
    </source>
</evidence>
<dbReference type="PANTHER" id="PTHR32322:SF18">
    <property type="entry name" value="S-ADENOSYLMETHIONINE_S-ADENOSYLHOMOCYSTEINE TRANSPORTER"/>
    <property type="match status" value="1"/>
</dbReference>
<dbReference type="Proteomes" id="UP000037600">
    <property type="component" value="Unassembled WGS sequence"/>
</dbReference>
<dbReference type="AlphaFoldDB" id="A0A0J8GTM0"/>
<feature type="transmembrane region" description="Helical" evidence="6">
    <location>
        <begin position="41"/>
        <end position="59"/>
    </location>
</feature>
<dbReference type="GO" id="GO:0005886">
    <property type="term" value="C:plasma membrane"/>
    <property type="evidence" value="ECO:0007669"/>
    <property type="project" value="UniProtKB-SubCell"/>
</dbReference>
<accession>A0A0J8GTM0</accession>
<evidence type="ECO:0000256" key="3">
    <source>
        <dbReference type="ARBA" id="ARBA00022692"/>
    </source>
</evidence>
<feature type="transmembrane region" description="Helical" evidence="6">
    <location>
        <begin position="278"/>
        <end position="297"/>
    </location>
</feature>
<feature type="transmembrane region" description="Helical" evidence="6">
    <location>
        <begin position="71"/>
        <end position="91"/>
    </location>
</feature>
<keyword evidence="3 6" id="KW-0812">Transmembrane</keyword>
<protein>
    <recommendedName>
        <fullName evidence="7">EamA domain-containing protein</fullName>
    </recommendedName>
</protein>
<reference evidence="8 9" key="1">
    <citation type="submission" date="2015-04" db="EMBL/GenBank/DDBJ databases">
        <title>Draft Genome Sequence of the Novel Agar-Digesting Marine Bacterium Q1.</title>
        <authorList>
            <person name="Li Y."/>
            <person name="Li D."/>
            <person name="Chen G."/>
            <person name="Du Z."/>
        </authorList>
    </citation>
    <scope>NUCLEOTIDE SEQUENCE [LARGE SCALE GENOMIC DNA]</scope>
    <source>
        <strain evidence="8 9">Q1</strain>
    </source>
</reference>
<sequence length="301" mass="32968">MLQNDSQQKLLGFLAGCLVLCIWSGWIILSRYGVNTQLTPHDITLLRFFTASVITLPFIKLSHFRSIPLPALLVVILAGGFPYTLLSFYGLQNNSSALAGLVVNGMLPMLSSLIAIFVYKIFPTLVGWMFLGLIVLANFLMAAPELLPEMFALQASAEINFAGLTLLFVAGLSLSVYMTAVKHFQISIKQIMLTVPLGNFILYLPFWFLFESHLMAADTSDILLQMFYQGLVVSIGALFFFAYAIKAFGGVGSSLFMAFVPSVTAFGAFIFLDEGLSLIQTFSIGLCTVSLLGFSIWGKKV</sequence>
<evidence type="ECO:0000256" key="4">
    <source>
        <dbReference type="ARBA" id="ARBA00022989"/>
    </source>
</evidence>